<dbReference type="Gene3D" id="1.10.10.10">
    <property type="entry name" value="Winged helix-like DNA-binding domain superfamily/Winged helix DNA-binding domain"/>
    <property type="match status" value="1"/>
</dbReference>
<proteinExistence type="predicted"/>
<dbReference type="Pfam" id="PF12728">
    <property type="entry name" value="HTH_17"/>
    <property type="match status" value="1"/>
</dbReference>
<evidence type="ECO:0000313" key="3">
    <source>
        <dbReference type="Proteomes" id="UP001500301"/>
    </source>
</evidence>
<sequence length="89" mass="9933">MRNDAVCALHLACMETTTPTMSGLEPLMSIEELSEYLHVPVRTLYDWRLAGKGPCAIHVGRQLRYFVSDVHEWLACQREGRPGASSEGS</sequence>
<dbReference type="InterPro" id="IPR009061">
    <property type="entry name" value="DNA-bd_dom_put_sf"/>
</dbReference>
<protein>
    <recommendedName>
        <fullName evidence="1">Helix-turn-helix domain-containing protein</fullName>
    </recommendedName>
</protein>
<name>A0ABP6VUR5_9ACTN</name>
<organism evidence="2 3">
    <name type="scientific">Nocardioides daeguensis</name>
    <dbReference type="NCBI Taxonomy" id="908359"/>
    <lineage>
        <taxon>Bacteria</taxon>
        <taxon>Bacillati</taxon>
        <taxon>Actinomycetota</taxon>
        <taxon>Actinomycetes</taxon>
        <taxon>Propionibacteriales</taxon>
        <taxon>Nocardioidaceae</taxon>
        <taxon>Nocardioides</taxon>
    </lineage>
</organism>
<evidence type="ECO:0000259" key="1">
    <source>
        <dbReference type="Pfam" id="PF12728"/>
    </source>
</evidence>
<dbReference type="EMBL" id="BAABBB010000015">
    <property type="protein sequence ID" value="GAA3539460.1"/>
    <property type="molecule type" value="Genomic_DNA"/>
</dbReference>
<comment type="caution">
    <text evidence="2">The sequence shown here is derived from an EMBL/GenBank/DDBJ whole genome shotgun (WGS) entry which is preliminary data.</text>
</comment>
<gene>
    <name evidence="2" type="ORF">GCM10022263_28720</name>
</gene>
<keyword evidence="3" id="KW-1185">Reference proteome</keyword>
<dbReference type="Proteomes" id="UP001500301">
    <property type="component" value="Unassembled WGS sequence"/>
</dbReference>
<dbReference type="InterPro" id="IPR041657">
    <property type="entry name" value="HTH_17"/>
</dbReference>
<evidence type="ECO:0000313" key="2">
    <source>
        <dbReference type="EMBL" id="GAA3539460.1"/>
    </source>
</evidence>
<dbReference type="SUPFAM" id="SSF46955">
    <property type="entry name" value="Putative DNA-binding domain"/>
    <property type="match status" value="1"/>
</dbReference>
<feature type="domain" description="Helix-turn-helix" evidence="1">
    <location>
        <begin position="27"/>
        <end position="75"/>
    </location>
</feature>
<accession>A0ABP6VUR5</accession>
<dbReference type="InterPro" id="IPR036388">
    <property type="entry name" value="WH-like_DNA-bd_sf"/>
</dbReference>
<reference evidence="3" key="1">
    <citation type="journal article" date="2019" name="Int. J. Syst. Evol. Microbiol.">
        <title>The Global Catalogue of Microorganisms (GCM) 10K type strain sequencing project: providing services to taxonomists for standard genome sequencing and annotation.</title>
        <authorList>
            <consortium name="The Broad Institute Genomics Platform"/>
            <consortium name="The Broad Institute Genome Sequencing Center for Infectious Disease"/>
            <person name="Wu L."/>
            <person name="Ma J."/>
        </authorList>
    </citation>
    <scope>NUCLEOTIDE SEQUENCE [LARGE SCALE GENOMIC DNA]</scope>
    <source>
        <strain evidence="3">JCM 17460</strain>
    </source>
</reference>